<feature type="domain" description="U1-type" evidence="8">
    <location>
        <begin position="417"/>
        <end position="451"/>
    </location>
</feature>
<dbReference type="EMBL" id="WUBL01000011">
    <property type="protein sequence ID" value="KAF2971729.1"/>
    <property type="molecule type" value="Genomic_DNA"/>
</dbReference>
<keyword evidence="3 7" id="KW-0547">Nucleotide-binding</keyword>
<keyword evidence="5 7" id="KW-0067">ATP-binding</keyword>
<dbReference type="FunCoup" id="A0A7C8IT92">
    <property type="interactions" value="902"/>
</dbReference>
<keyword evidence="4" id="KW-0863">Zinc-finger</keyword>
<dbReference type="Pfam" id="PF12874">
    <property type="entry name" value="zf-met"/>
    <property type="match status" value="1"/>
</dbReference>
<dbReference type="PANTHER" id="PTHR11088">
    <property type="entry name" value="TRNA DIMETHYLALLYLTRANSFERASE"/>
    <property type="match status" value="1"/>
</dbReference>
<dbReference type="HAMAP" id="MF_00185">
    <property type="entry name" value="IPP_trans"/>
    <property type="match status" value="1"/>
</dbReference>
<dbReference type="AlphaFoldDB" id="A0A7C8IT92"/>
<dbReference type="GO" id="GO:0052381">
    <property type="term" value="F:tRNA dimethylallyltransferase activity"/>
    <property type="evidence" value="ECO:0007669"/>
    <property type="project" value="UniProtKB-EC"/>
</dbReference>
<dbReference type="InterPro" id="IPR039657">
    <property type="entry name" value="Dimethylallyltransferase"/>
</dbReference>
<evidence type="ECO:0000256" key="6">
    <source>
        <dbReference type="RuleBase" id="RU003783"/>
    </source>
</evidence>
<dbReference type="Proteomes" id="UP000481858">
    <property type="component" value="Unassembled WGS sequence"/>
</dbReference>
<dbReference type="InterPro" id="IPR036236">
    <property type="entry name" value="Znf_C2H2_sf"/>
</dbReference>
<dbReference type="PANTHER" id="PTHR11088:SF89">
    <property type="entry name" value="TRNA DIMETHYLALLYLTRANSFERASE"/>
    <property type="match status" value="1"/>
</dbReference>
<dbReference type="GO" id="GO:0005739">
    <property type="term" value="C:mitochondrion"/>
    <property type="evidence" value="ECO:0007669"/>
    <property type="project" value="TreeGrafter"/>
</dbReference>
<proteinExistence type="inferred from homology"/>
<dbReference type="Pfam" id="PF01715">
    <property type="entry name" value="IPPT"/>
    <property type="match status" value="1"/>
</dbReference>
<dbReference type="GO" id="GO:0003676">
    <property type="term" value="F:nucleic acid binding"/>
    <property type="evidence" value="ECO:0007669"/>
    <property type="project" value="InterPro"/>
</dbReference>
<name>A0A7C8IT92_9PEZI</name>
<organism evidence="9 10">
    <name type="scientific">Xylaria multiplex</name>
    <dbReference type="NCBI Taxonomy" id="323545"/>
    <lineage>
        <taxon>Eukaryota</taxon>
        <taxon>Fungi</taxon>
        <taxon>Dikarya</taxon>
        <taxon>Ascomycota</taxon>
        <taxon>Pezizomycotina</taxon>
        <taxon>Sordariomycetes</taxon>
        <taxon>Xylariomycetidae</taxon>
        <taxon>Xylariales</taxon>
        <taxon>Xylariaceae</taxon>
        <taxon>Xylaria</taxon>
    </lineage>
</organism>
<comment type="caution">
    <text evidence="9">The sequence shown here is derived from an EMBL/GenBank/DDBJ whole genome shotgun (WGS) entry which is preliminary data.</text>
</comment>
<sequence>MAAPLKPPRQPLVAIIGTTGTGKSDVGYDEFAPKRTLILTELQLAVDLAVRFNGEIINADAMQMYKGLPVITNQISVGEQRGVPHHLLSQIDPLEPTWTNGLFVREAQRLIKEIRSRGKLPIVVGGTLYYVHALLFDGSLIGADESKPGDLRFRSQEEDQSQFPILDEPTSVILERLRQVDPEMAQRWHPDDRRKIKRSLEIYLTTGKRASDIYAEQQEVKQASGNAGGHWETLVFWTYSETEALRERLRKRVAKMVQSGLMNEVRTLHCRLRECINRGEAIDRTHGIWQAIGFKQMEAFLNAELDMETPEALEKKKEAGLEDINIATRQYARYQLRWIRQRTLKSFREHDSMDLLYLLDSTRANEFSENVLYPAADICRQYLAGEKRPRPTEISDTARDVLTAYENENESTQTTKFKVKKCEICDVSLATEDSWLKHINGKKHQGALRRKKRTALVPVGVGIVTEVDAGSSRAP</sequence>
<keyword evidence="4" id="KW-0862">Zinc</keyword>
<dbReference type="GO" id="GO:0008270">
    <property type="term" value="F:zinc ion binding"/>
    <property type="evidence" value="ECO:0007669"/>
    <property type="project" value="UniProtKB-KW"/>
</dbReference>
<dbReference type="InterPro" id="IPR018022">
    <property type="entry name" value="IPT"/>
</dbReference>
<dbReference type="InterPro" id="IPR027417">
    <property type="entry name" value="P-loop_NTPase"/>
</dbReference>
<dbReference type="SUPFAM" id="SSF52540">
    <property type="entry name" value="P-loop containing nucleoside triphosphate hydrolases"/>
    <property type="match status" value="1"/>
</dbReference>
<evidence type="ECO:0000313" key="10">
    <source>
        <dbReference type="Proteomes" id="UP000481858"/>
    </source>
</evidence>
<evidence type="ECO:0000313" key="9">
    <source>
        <dbReference type="EMBL" id="KAF2971729.1"/>
    </source>
</evidence>
<keyword evidence="6" id="KW-0819">tRNA processing</keyword>
<reference evidence="9 10" key="1">
    <citation type="submission" date="2019-12" db="EMBL/GenBank/DDBJ databases">
        <title>Draft genome sequence of the ascomycete Xylaria multiplex DSM 110363.</title>
        <authorList>
            <person name="Buettner E."/>
            <person name="Kellner H."/>
        </authorList>
    </citation>
    <scope>NUCLEOTIDE SEQUENCE [LARGE SCALE GENOMIC DNA]</scope>
    <source>
        <strain evidence="9 10">DSM 110363</strain>
    </source>
</reference>
<evidence type="ECO:0000256" key="3">
    <source>
        <dbReference type="ARBA" id="ARBA00022741"/>
    </source>
</evidence>
<comment type="similarity">
    <text evidence="1 7">Belongs to the IPP transferase family.</text>
</comment>
<dbReference type="GO" id="GO:0005524">
    <property type="term" value="F:ATP binding"/>
    <property type="evidence" value="ECO:0007669"/>
    <property type="project" value="UniProtKB-KW"/>
</dbReference>
<dbReference type="InterPro" id="IPR003604">
    <property type="entry name" value="Matrin/U1-like-C_Znf_C2H2"/>
</dbReference>
<evidence type="ECO:0000256" key="2">
    <source>
        <dbReference type="ARBA" id="ARBA00022679"/>
    </source>
</evidence>
<dbReference type="InParanoid" id="A0A7C8IT92"/>
<evidence type="ECO:0000256" key="7">
    <source>
        <dbReference type="RuleBase" id="RU003785"/>
    </source>
</evidence>
<keyword evidence="10" id="KW-1185">Reference proteome</keyword>
<protein>
    <recommendedName>
        <fullName evidence="6">tRNA dimethylallyltransferase</fullName>
        <ecNumber evidence="6">2.5.1.75</ecNumber>
    </recommendedName>
</protein>
<dbReference type="EC" id="2.5.1.75" evidence="6"/>
<dbReference type="GO" id="GO:0006400">
    <property type="term" value="P:tRNA modification"/>
    <property type="evidence" value="ECO:0007669"/>
    <property type="project" value="TreeGrafter"/>
</dbReference>
<keyword evidence="4" id="KW-0479">Metal-binding</keyword>
<evidence type="ECO:0000256" key="5">
    <source>
        <dbReference type="ARBA" id="ARBA00022840"/>
    </source>
</evidence>
<dbReference type="Gene3D" id="1.10.20.140">
    <property type="match status" value="1"/>
</dbReference>
<gene>
    <name evidence="9" type="ORF">GQX73_g1905</name>
</gene>
<dbReference type="InterPro" id="IPR013087">
    <property type="entry name" value="Znf_C2H2_type"/>
</dbReference>
<comment type="catalytic activity">
    <reaction evidence="6">
        <text>adenosine(37) in tRNA + dimethylallyl diphosphate = N(6)-dimethylallyladenosine(37) in tRNA + diphosphate</text>
        <dbReference type="Rhea" id="RHEA:26482"/>
        <dbReference type="Rhea" id="RHEA-COMP:10162"/>
        <dbReference type="Rhea" id="RHEA-COMP:10375"/>
        <dbReference type="ChEBI" id="CHEBI:33019"/>
        <dbReference type="ChEBI" id="CHEBI:57623"/>
        <dbReference type="ChEBI" id="CHEBI:74411"/>
        <dbReference type="ChEBI" id="CHEBI:74415"/>
        <dbReference type="EC" id="2.5.1.75"/>
    </reaction>
</comment>
<dbReference type="SUPFAM" id="SSF57667">
    <property type="entry name" value="beta-beta-alpha zinc fingers"/>
    <property type="match status" value="1"/>
</dbReference>
<dbReference type="SMART" id="SM00451">
    <property type="entry name" value="ZnF_U1"/>
    <property type="match status" value="1"/>
</dbReference>
<dbReference type="NCBIfam" id="TIGR00174">
    <property type="entry name" value="miaA"/>
    <property type="match status" value="1"/>
</dbReference>
<keyword evidence="2 7" id="KW-0808">Transferase</keyword>
<evidence type="ECO:0000259" key="8">
    <source>
        <dbReference type="SMART" id="SM00451"/>
    </source>
</evidence>
<dbReference type="Gene3D" id="3.30.160.60">
    <property type="entry name" value="Classic Zinc Finger"/>
    <property type="match status" value="1"/>
</dbReference>
<dbReference type="Gene3D" id="3.40.50.300">
    <property type="entry name" value="P-loop containing nucleotide triphosphate hydrolases"/>
    <property type="match status" value="1"/>
</dbReference>
<accession>A0A7C8IT92</accession>
<evidence type="ECO:0000256" key="4">
    <source>
        <dbReference type="ARBA" id="ARBA00022771"/>
    </source>
</evidence>
<dbReference type="OrthoDB" id="775260at2759"/>
<evidence type="ECO:0000256" key="1">
    <source>
        <dbReference type="ARBA" id="ARBA00005842"/>
    </source>
</evidence>